<keyword evidence="2" id="KW-1185">Reference proteome</keyword>
<proteinExistence type="predicted"/>
<sequence>MAACNFSSGVVESKYGVQYNSSEELASVVLFQCYPEALLQFASACCVVFMLIGIPGNLTTIVALARYKKVRNATAIFIMNLHASDLIFNCFILPMTAMTFVKGSWTHGWVMCRLYAYFKFVLSSSSLSSVVAISINRYVIVCHPLIYPRMYTKRIITIIICIIWASALAMFVAPNFGAMGRFDLEPNEGFCTMMPDSNGSSPKNVFVIGFALPYLIIVFCYARIWWVVKTAKKVQNNSPRATQPTQLPLTQTQADKIKEENTVTSCDPSSPDSIYSTSDNDKEPTPADTSAPQSPREDNVLIKYFKAPFRHTRKLVRRKVPSSRDKRLCAMIVVIMISHCFSHVPVMVTRLAYKEFKTKPVLNVFSHLLLFSGTCINPIIYVLMSKEYRQAYKSLFESIIKKFRHSN</sequence>
<dbReference type="EMBL" id="CM056779">
    <property type="protein sequence ID" value="KAJ8719709.1"/>
    <property type="molecule type" value="Genomic_DNA"/>
</dbReference>
<comment type="caution">
    <text evidence="1">The sequence shown here is derived from an EMBL/GenBank/DDBJ whole genome shotgun (WGS) entry which is preliminary data.</text>
</comment>
<protein>
    <submittedName>
        <fullName evidence="1">Uncharacterized protein</fullName>
    </submittedName>
</protein>
<evidence type="ECO:0000313" key="2">
    <source>
        <dbReference type="Proteomes" id="UP001231649"/>
    </source>
</evidence>
<gene>
    <name evidence="1" type="ORF">PYW08_011884</name>
</gene>
<reference evidence="1" key="1">
    <citation type="submission" date="2023-03" db="EMBL/GenBank/DDBJ databases">
        <title>Chromosome-level genomes of two armyworms, Mythimna separata and Mythimna loreyi, provide insights into the biosynthesis and reception of sex pheromones.</title>
        <authorList>
            <person name="Zhao H."/>
        </authorList>
    </citation>
    <scope>NUCLEOTIDE SEQUENCE</scope>
    <source>
        <strain evidence="1">BeijingLab</strain>
    </source>
</reference>
<organism evidence="1 2">
    <name type="scientific">Mythimna loreyi</name>
    <dbReference type="NCBI Taxonomy" id="667449"/>
    <lineage>
        <taxon>Eukaryota</taxon>
        <taxon>Metazoa</taxon>
        <taxon>Ecdysozoa</taxon>
        <taxon>Arthropoda</taxon>
        <taxon>Hexapoda</taxon>
        <taxon>Insecta</taxon>
        <taxon>Pterygota</taxon>
        <taxon>Neoptera</taxon>
        <taxon>Endopterygota</taxon>
        <taxon>Lepidoptera</taxon>
        <taxon>Glossata</taxon>
        <taxon>Ditrysia</taxon>
        <taxon>Noctuoidea</taxon>
        <taxon>Noctuidae</taxon>
        <taxon>Noctuinae</taxon>
        <taxon>Hadenini</taxon>
        <taxon>Mythimna</taxon>
    </lineage>
</organism>
<dbReference type="Proteomes" id="UP001231649">
    <property type="component" value="Chromosome 3"/>
</dbReference>
<accession>A0ACC2QQW0</accession>
<name>A0ACC2QQW0_9NEOP</name>
<evidence type="ECO:0000313" key="1">
    <source>
        <dbReference type="EMBL" id="KAJ8719709.1"/>
    </source>
</evidence>